<comment type="caution">
    <text evidence="2">The sequence shown here is derived from an EMBL/GenBank/DDBJ whole genome shotgun (WGS) entry which is preliminary data.</text>
</comment>
<keyword evidence="3" id="KW-1185">Reference proteome</keyword>
<dbReference type="Proteomes" id="UP001054837">
    <property type="component" value="Unassembled WGS sequence"/>
</dbReference>
<feature type="region of interest" description="Disordered" evidence="1">
    <location>
        <begin position="110"/>
        <end position="137"/>
    </location>
</feature>
<dbReference type="AlphaFoldDB" id="A0AAV4QRV8"/>
<evidence type="ECO:0000256" key="1">
    <source>
        <dbReference type="SAM" id="MobiDB-lite"/>
    </source>
</evidence>
<evidence type="ECO:0000313" key="3">
    <source>
        <dbReference type="Proteomes" id="UP001054837"/>
    </source>
</evidence>
<evidence type="ECO:0000313" key="2">
    <source>
        <dbReference type="EMBL" id="GIY10857.1"/>
    </source>
</evidence>
<protein>
    <submittedName>
        <fullName evidence="2">Uncharacterized protein</fullName>
    </submittedName>
</protein>
<organism evidence="2 3">
    <name type="scientific">Caerostris darwini</name>
    <dbReference type="NCBI Taxonomy" id="1538125"/>
    <lineage>
        <taxon>Eukaryota</taxon>
        <taxon>Metazoa</taxon>
        <taxon>Ecdysozoa</taxon>
        <taxon>Arthropoda</taxon>
        <taxon>Chelicerata</taxon>
        <taxon>Arachnida</taxon>
        <taxon>Araneae</taxon>
        <taxon>Araneomorphae</taxon>
        <taxon>Entelegynae</taxon>
        <taxon>Araneoidea</taxon>
        <taxon>Araneidae</taxon>
        <taxon>Caerostris</taxon>
    </lineage>
</organism>
<name>A0AAV4QRV8_9ARAC</name>
<accession>A0AAV4QRV8</accession>
<dbReference type="EMBL" id="BPLQ01004811">
    <property type="protein sequence ID" value="GIY10857.1"/>
    <property type="molecule type" value="Genomic_DNA"/>
</dbReference>
<gene>
    <name evidence="2" type="ORF">CDAR_189991</name>
</gene>
<proteinExistence type="predicted"/>
<reference evidence="2 3" key="1">
    <citation type="submission" date="2021-06" db="EMBL/GenBank/DDBJ databases">
        <title>Caerostris darwini draft genome.</title>
        <authorList>
            <person name="Kono N."/>
            <person name="Arakawa K."/>
        </authorList>
    </citation>
    <scope>NUCLEOTIDE SEQUENCE [LARGE SCALE GENOMIC DNA]</scope>
</reference>
<sequence length="204" mass="22853">MIRKDSPPGFLEGEGEEENFGILRLKISLVFEEKSKKPGGESFRIIPIHSKPLHPLSFPWKRASSWREEDWEYKMSPSILIRCRQCQCVQTNLQKMGFCSFLSPDQSLGSLQSPNPQVSLPSPFQKSGKKNPSGSTPPIRSLSILFDLHGNEHQDGERRRGRLGSVKFRTINSDPMSSIPMCANNPAEMGFCSFLSPDQSLGLS</sequence>